<dbReference type="InterPro" id="IPR002656">
    <property type="entry name" value="Acyl_transf_3_dom"/>
</dbReference>
<keyword evidence="3" id="KW-0012">Acyltransferase</keyword>
<keyword evidence="1" id="KW-0472">Membrane</keyword>
<dbReference type="GO" id="GO:0016746">
    <property type="term" value="F:acyltransferase activity"/>
    <property type="evidence" value="ECO:0007669"/>
    <property type="project" value="UniProtKB-KW"/>
</dbReference>
<feature type="transmembrane region" description="Helical" evidence="1">
    <location>
        <begin position="21"/>
        <end position="44"/>
    </location>
</feature>
<keyword evidence="3" id="KW-0808">Transferase</keyword>
<feature type="domain" description="Acyltransferase 3" evidence="2">
    <location>
        <begin position="16"/>
        <end position="327"/>
    </location>
</feature>
<feature type="transmembrane region" description="Helical" evidence="1">
    <location>
        <begin position="283"/>
        <end position="302"/>
    </location>
</feature>
<feature type="transmembrane region" description="Helical" evidence="1">
    <location>
        <begin position="136"/>
        <end position="157"/>
    </location>
</feature>
<accession>A0ABT2TTX9</accession>
<protein>
    <submittedName>
        <fullName evidence="3">Acyltransferase</fullName>
    </submittedName>
</protein>
<evidence type="ECO:0000259" key="2">
    <source>
        <dbReference type="Pfam" id="PF01757"/>
    </source>
</evidence>
<dbReference type="Pfam" id="PF01757">
    <property type="entry name" value="Acyl_transf_3"/>
    <property type="match status" value="1"/>
</dbReference>
<feature type="transmembrane region" description="Helical" evidence="1">
    <location>
        <begin position="56"/>
        <end position="74"/>
    </location>
</feature>
<comment type="caution">
    <text evidence="3">The sequence shown here is derived from an EMBL/GenBank/DDBJ whole genome shotgun (WGS) entry which is preliminary data.</text>
</comment>
<sequence length="357" mass="40386">MSSNETTLKCKPKRYLWVDNLKMFACLLVVIGHLYMSMMAGGWISENNILYCWPIQTVYTFHVPLFFVCSGFLYQATAPNEWNVKKHIGNIKKKALALGVPYVTFSTITLLLKNVFATDVNNAAPPFLNTLLIEPIAPYWYLYTLFLLFCLIPPVIGKGKRKPLVSMVVIACFMKIIYVGWLVDKAIPDLVAKVMASAVWFCIGMLITATPFKKSKLADGIAAGMVILACILSYFVYSTPTDNAKAQFIFASIFVLVITYFFQSKEQYKTDGLVNHSVKYFMPVYVLHTIVAAGVRTVLLKIGISSGVFHFMIGFSVSVFVPVVIYMIAEKQWWLLFWFEPIKAMKLRNQKKTKGGR</sequence>
<dbReference type="PANTHER" id="PTHR37312:SF1">
    <property type="entry name" value="MEMBRANE-BOUND ACYLTRANSFERASE YKRP-RELATED"/>
    <property type="match status" value="1"/>
</dbReference>
<keyword evidence="4" id="KW-1185">Reference proteome</keyword>
<dbReference type="EMBL" id="JAOQJL010000011">
    <property type="protein sequence ID" value="MCU6765221.1"/>
    <property type="molecule type" value="Genomic_DNA"/>
</dbReference>
<evidence type="ECO:0000313" key="4">
    <source>
        <dbReference type="Proteomes" id="UP001652409"/>
    </source>
</evidence>
<name>A0ABT2TTX9_9FIRM</name>
<keyword evidence="1" id="KW-1133">Transmembrane helix</keyword>
<evidence type="ECO:0000256" key="1">
    <source>
        <dbReference type="SAM" id="Phobius"/>
    </source>
</evidence>
<dbReference type="Proteomes" id="UP001652409">
    <property type="component" value="Unassembled WGS sequence"/>
</dbReference>
<feature type="transmembrane region" description="Helical" evidence="1">
    <location>
        <begin position="308"/>
        <end position="329"/>
    </location>
</feature>
<dbReference type="InterPro" id="IPR052734">
    <property type="entry name" value="Nod_factor_acetyltransferase"/>
</dbReference>
<dbReference type="PANTHER" id="PTHR37312">
    <property type="entry name" value="MEMBRANE-BOUND ACYLTRANSFERASE YKRP-RELATED"/>
    <property type="match status" value="1"/>
</dbReference>
<dbReference type="RefSeq" id="WP_158421254.1">
    <property type="nucleotide sequence ID" value="NZ_JAOQJL010000011.1"/>
</dbReference>
<proteinExistence type="predicted"/>
<keyword evidence="1" id="KW-0812">Transmembrane</keyword>
<feature type="transmembrane region" description="Helical" evidence="1">
    <location>
        <begin position="244"/>
        <end position="262"/>
    </location>
</feature>
<evidence type="ECO:0000313" key="3">
    <source>
        <dbReference type="EMBL" id="MCU6765221.1"/>
    </source>
</evidence>
<reference evidence="3 4" key="1">
    <citation type="journal article" date="2021" name="ISME Commun">
        <title>Automated analysis of genomic sequences facilitates high-throughput and comprehensive description of bacteria.</title>
        <authorList>
            <person name="Hitch T.C.A."/>
        </authorList>
    </citation>
    <scope>NUCLEOTIDE SEQUENCE [LARGE SCALE GENOMIC DNA]</scope>
    <source>
        <strain evidence="3 4">Sanger_23</strain>
    </source>
</reference>
<gene>
    <name evidence="3" type="ORF">OCV61_07300</name>
</gene>
<feature type="transmembrane region" description="Helical" evidence="1">
    <location>
        <begin position="221"/>
        <end position="238"/>
    </location>
</feature>
<feature type="transmembrane region" description="Helical" evidence="1">
    <location>
        <begin position="95"/>
        <end position="116"/>
    </location>
</feature>
<feature type="transmembrane region" description="Helical" evidence="1">
    <location>
        <begin position="164"/>
        <end position="184"/>
    </location>
</feature>
<organism evidence="3 4">
    <name type="scientific">Blautia ammoniilytica</name>
    <dbReference type="NCBI Taxonomy" id="2981782"/>
    <lineage>
        <taxon>Bacteria</taxon>
        <taxon>Bacillati</taxon>
        <taxon>Bacillota</taxon>
        <taxon>Clostridia</taxon>
        <taxon>Lachnospirales</taxon>
        <taxon>Lachnospiraceae</taxon>
        <taxon>Blautia</taxon>
    </lineage>
</organism>